<sequence>MDLRQINFGIEIETVKRTRERVARAVQSVVGGEVRHVGSPAGFDPWEITDEQGRTWKVVADGSLINVPGHLRAEVVSPVLAYADIPTLQEVIRAVRRCGAKIDQRCGIHIHVDAIAFDGRTLGNLAKIIYKQEPLILNALGVNETRQRNYSKPVSEDLIRKIERRRPKTKEQLNRIWYGYHNRRPQHFDSSRYHGVNLHNVWYRGTVEFRWFEGTLHAGKVRAYIQLVLAVAAKALNGRAASSRKRRFDPQSARYDFRVFLLHLGLIGDEFKTARKHLLAGLPGDSAFKRGRPKPETQTAVEAEFPTEAGPQTRPPAFSGNGTAETDEGGAP</sequence>
<feature type="region of interest" description="Disordered" evidence="1">
    <location>
        <begin position="283"/>
        <end position="332"/>
    </location>
</feature>
<dbReference type="AlphaFoldDB" id="A0A5K7ZDB8"/>
<protein>
    <recommendedName>
        <fullName evidence="4">Amidoligase</fullName>
    </recommendedName>
</protein>
<dbReference type="Proteomes" id="UP000427769">
    <property type="component" value="Chromosome"/>
</dbReference>
<evidence type="ECO:0000313" key="2">
    <source>
        <dbReference type="EMBL" id="BBO77721.1"/>
    </source>
</evidence>
<dbReference type="PANTHER" id="PTHR36847">
    <property type="entry name" value="AMIDOLIGASE ENZYME"/>
    <property type="match status" value="1"/>
</dbReference>
<dbReference type="Pfam" id="PF12224">
    <property type="entry name" value="Amidoligase_2"/>
    <property type="match status" value="1"/>
</dbReference>
<keyword evidence="3" id="KW-1185">Reference proteome</keyword>
<reference evidence="2 3" key="1">
    <citation type="submission" date="2019-11" db="EMBL/GenBank/DDBJ databases">
        <title>Comparative genomics of hydrocarbon-degrading Desulfosarcina strains.</title>
        <authorList>
            <person name="Watanabe M."/>
            <person name="Kojima H."/>
            <person name="Fukui M."/>
        </authorList>
    </citation>
    <scope>NUCLEOTIDE SEQUENCE [LARGE SCALE GENOMIC DNA]</scope>
    <source>
        <strain evidence="2 3">PP31</strain>
    </source>
</reference>
<name>A0A5K7ZDB8_9BACT</name>
<gene>
    <name evidence="2" type="ORF">DSCW_51380</name>
</gene>
<dbReference type="PANTHER" id="PTHR36847:SF1">
    <property type="entry name" value="AMIDOLIGASE ENZYME"/>
    <property type="match status" value="1"/>
</dbReference>
<organism evidence="2 3">
    <name type="scientific">Desulfosarcina widdelii</name>
    <dbReference type="NCBI Taxonomy" id="947919"/>
    <lineage>
        <taxon>Bacteria</taxon>
        <taxon>Pseudomonadati</taxon>
        <taxon>Thermodesulfobacteriota</taxon>
        <taxon>Desulfobacteria</taxon>
        <taxon>Desulfobacterales</taxon>
        <taxon>Desulfosarcinaceae</taxon>
        <taxon>Desulfosarcina</taxon>
    </lineage>
</organism>
<dbReference type="EMBL" id="AP021875">
    <property type="protein sequence ID" value="BBO77721.1"/>
    <property type="molecule type" value="Genomic_DNA"/>
</dbReference>
<dbReference type="InterPro" id="IPR022025">
    <property type="entry name" value="Amidoligase_2"/>
</dbReference>
<dbReference type="OrthoDB" id="5380364at2"/>
<proteinExistence type="predicted"/>
<dbReference type="KEGG" id="dwd:DSCW_51380"/>
<evidence type="ECO:0000256" key="1">
    <source>
        <dbReference type="SAM" id="MobiDB-lite"/>
    </source>
</evidence>
<dbReference type="RefSeq" id="WP_155306438.1">
    <property type="nucleotide sequence ID" value="NZ_AP021875.1"/>
</dbReference>
<evidence type="ECO:0000313" key="3">
    <source>
        <dbReference type="Proteomes" id="UP000427769"/>
    </source>
</evidence>
<evidence type="ECO:0008006" key="4">
    <source>
        <dbReference type="Google" id="ProtNLM"/>
    </source>
</evidence>
<accession>A0A5K7ZDB8</accession>